<dbReference type="GO" id="GO:0022857">
    <property type="term" value="F:transmembrane transporter activity"/>
    <property type="evidence" value="ECO:0007669"/>
    <property type="project" value="InterPro"/>
</dbReference>
<gene>
    <name evidence="6" type="ORF">HLV39_10055</name>
</gene>
<accession>A0A851I0Y5</accession>
<feature type="transmembrane region" description="Helical" evidence="4">
    <location>
        <begin position="7"/>
        <end position="30"/>
    </location>
</feature>
<dbReference type="EMBL" id="JABEVQ010000005">
    <property type="protein sequence ID" value="NWN91831.1"/>
    <property type="molecule type" value="Genomic_DNA"/>
</dbReference>
<dbReference type="AlphaFoldDB" id="A0A851I0Y5"/>
<feature type="transmembrane region" description="Helical" evidence="4">
    <location>
        <begin position="279"/>
        <end position="298"/>
    </location>
</feature>
<protein>
    <submittedName>
        <fullName evidence="6">MFS transporter</fullName>
    </submittedName>
</protein>
<keyword evidence="2 4" id="KW-1133">Transmembrane helix</keyword>
<evidence type="ECO:0000256" key="3">
    <source>
        <dbReference type="ARBA" id="ARBA00023136"/>
    </source>
</evidence>
<feature type="transmembrane region" description="Helical" evidence="4">
    <location>
        <begin position="102"/>
        <end position="127"/>
    </location>
</feature>
<dbReference type="PANTHER" id="PTHR23537:SF1">
    <property type="entry name" value="SUGAR TRANSPORTER"/>
    <property type="match status" value="1"/>
</dbReference>
<sequence>MTDNRPNLGIMVTCGLLTSLVVIAFARMAYGVILPSMRTDLGLTYQQAGVLGTVTAFGYVLFVLAGGIAAARFGARSTITFGLITVALGFAGLTLASQYWLLLALMALLGLGTAFSFAPMVSLLAIWYPEKRGFVIGLMSSGVGLGMLVVGALVPLMTHLFGDHGWRVSWGIFGAVAILVAVLIITFAKDPPRLTTDSPDSSPAADKWLIYKNPRVITVAAVYGIIGMTYIVQAIFMISFMIEEGHSEATAGAFMAMTGLLSIAAGPLWGWLSDHWGRSNALTTALVLVTVAMGLPLLDQSIVTFFLHFLMMGLSVNGMFALIQASATDQVAPRYIPIAFSFVTLFFASGQLMGPAVAGWIIESSAGFRGAFGFTFVVLLAGAYLTLKIRRFPAGYAVGDTTPPADPGVVESVEAAGARR</sequence>
<evidence type="ECO:0000256" key="1">
    <source>
        <dbReference type="ARBA" id="ARBA00022692"/>
    </source>
</evidence>
<feature type="transmembrane region" description="Helical" evidence="4">
    <location>
        <begin position="304"/>
        <end position="323"/>
    </location>
</feature>
<evidence type="ECO:0000313" key="6">
    <source>
        <dbReference type="EMBL" id="NWN91831.1"/>
    </source>
</evidence>
<dbReference type="InterPro" id="IPR036259">
    <property type="entry name" value="MFS_trans_sf"/>
</dbReference>
<keyword evidence="7" id="KW-1185">Reference proteome</keyword>
<evidence type="ECO:0000313" key="7">
    <source>
        <dbReference type="Proteomes" id="UP000536442"/>
    </source>
</evidence>
<proteinExistence type="predicted"/>
<feature type="transmembrane region" description="Helical" evidence="4">
    <location>
        <begin position="168"/>
        <end position="188"/>
    </location>
</feature>
<dbReference type="PANTHER" id="PTHR23537">
    <property type="match status" value="1"/>
</dbReference>
<keyword evidence="3 4" id="KW-0472">Membrane</keyword>
<feature type="domain" description="Major facilitator superfamily (MFS) profile" evidence="5">
    <location>
        <begin position="7"/>
        <end position="394"/>
    </location>
</feature>
<evidence type="ECO:0000256" key="2">
    <source>
        <dbReference type="ARBA" id="ARBA00022989"/>
    </source>
</evidence>
<comment type="caution">
    <text evidence="6">The sequence shown here is derived from an EMBL/GenBank/DDBJ whole genome shotgun (WGS) entry which is preliminary data.</text>
</comment>
<dbReference type="Gene3D" id="1.20.1250.20">
    <property type="entry name" value="MFS general substrate transporter like domains"/>
    <property type="match status" value="2"/>
</dbReference>
<feature type="transmembrane region" description="Helical" evidence="4">
    <location>
        <begin position="134"/>
        <end position="156"/>
    </location>
</feature>
<dbReference type="SUPFAM" id="SSF103473">
    <property type="entry name" value="MFS general substrate transporter"/>
    <property type="match status" value="1"/>
</dbReference>
<name>A0A851I0Y5_9GAMM</name>
<reference evidence="6 7" key="1">
    <citation type="submission" date="2020-03" db="EMBL/GenBank/DDBJ databases">
        <title>Metagenomic, metatranscriptomic, and metabolomic analyses revealed the key microbes and metabolic features during the fermentation of ganjang, Korean traditional soy sauce.</title>
        <authorList>
            <person name="Chun B.H."/>
            <person name="Jeon C.O."/>
        </authorList>
    </citation>
    <scope>NUCLEOTIDE SEQUENCE [LARGE SCALE GENOMIC DNA]</scope>
    <source>
        <strain evidence="6 7">KG14</strain>
    </source>
</reference>
<feature type="transmembrane region" description="Helical" evidence="4">
    <location>
        <begin position="216"/>
        <end position="242"/>
    </location>
</feature>
<feature type="transmembrane region" description="Helical" evidence="4">
    <location>
        <begin position="335"/>
        <end position="362"/>
    </location>
</feature>
<dbReference type="PROSITE" id="PS50850">
    <property type="entry name" value="MFS"/>
    <property type="match status" value="1"/>
</dbReference>
<dbReference type="InterPro" id="IPR020846">
    <property type="entry name" value="MFS_dom"/>
</dbReference>
<dbReference type="Proteomes" id="UP000536442">
    <property type="component" value="Unassembled WGS sequence"/>
</dbReference>
<feature type="transmembrane region" description="Helical" evidence="4">
    <location>
        <begin position="50"/>
        <end position="71"/>
    </location>
</feature>
<keyword evidence="1 4" id="KW-0812">Transmembrane</keyword>
<feature type="transmembrane region" description="Helical" evidence="4">
    <location>
        <begin position="368"/>
        <end position="387"/>
    </location>
</feature>
<dbReference type="Pfam" id="PF06779">
    <property type="entry name" value="MFS_4"/>
    <property type="match status" value="1"/>
</dbReference>
<dbReference type="InterPro" id="IPR010645">
    <property type="entry name" value="MFS_4"/>
</dbReference>
<feature type="transmembrane region" description="Helical" evidence="4">
    <location>
        <begin position="78"/>
        <end position="96"/>
    </location>
</feature>
<organism evidence="6 7">
    <name type="scientific">Marinobacter adhaerens</name>
    <dbReference type="NCBI Taxonomy" id="1033846"/>
    <lineage>
        <taxon>Bacteria</taxon>
        <taxon>Pseudomonadati</taxon>
        <taxon>Pseudomonadota</taxon>
        <taxon>Gammaproteobacteria</taxon>
        <taxon>Pseudomonadales</taxon>
        <taxon>Marinobacteraceae</taxon>
        <taxon>Marinobacter</taxon>
    </lineage>
</organism>
<dbReference type="GO" id="GO:0005886">
    <property type="term" value="C:plasma membrane"/>
    <property type="evidence" value="ECO:0007669"/>
    <property type="project" value="TreeGrafter"/>
</dbReference>
<feature type="transmembrane region" description="Helical" evidence="4">
    <location>
        <begin position="254"/>
        <end position="272"/>
    </location>
</feature>
<evidence type="ECO:0000256" key="4">
    <source>
        <dbReference type="SAM" id="Phobius"/>
    </source>
</evidence>
<evidence type="ECO:0000259" key="5">
    <source>
        <dbReference type="PROSITE" id="PS50850"/>
    </source>
</evidence>